<proteinExistence type="predicted"/>
<protein>
    <submittedName>
        <fullName evidence="1">Uncharacterized protein</fullName>
    </submittedName>
</protein>
<dbReference type="AlphaFoldDB" id="A0A0E0F0J7"/>
<reference evidence="1" key="2">
    <citation type="submission" date="2018-05" db="EMBL/GenBank/DDBJ databases">
        <title>OmerRS3 (Oryza meridionalis Reference Sequence Version 3).</title>
        <authorList>
            <person name="Zhang J."/>
            <person name="Kudrna D."/>
            <person name="Lee S."/>
            <person name="Talag J."/>
            <person name="Welchert J."/>
            <person name="Wing R.A."/>
        </authorList>
    </citation>
    <scope>NUCLEOTIDE SEQUENCE [LARGE SCALE GENOMIC DNA]</scope>
    <source>
        <strain evidence="1">cv. OR44</strain>
    </source>
</reference>
<organism evidence="1">
    <name type="scientific">Oryza meridionalis</name>
    <dbReference type="NCBI Taxonomy" id="40149"/>
    <lineage>
        <taxon>Eukaryota</taxon>
        <taxon>Viridiplantae</taxon>
        <taxon>Streptophyta</taxon>
        <taxon>Embryophyta</taxon>
        <taxon>Tracheophyta</taxon>
        <taxon>Spermatophyta</taxon>
        <taxon>Magnoliopsida</taxon>
        <taxon>Liliopsida</taxon>
        <taxon>Poales</taxon>
        <taxon>Poaceae</taxon>
        <taxon>BOP clade</taxon>
        <taxon>Oryzoideae</taxon>
        <taxon>Oryzeae</taxon>
        <taxon>Oryzinae</taxon>
        <taxon>Oryza</taxon>
    </lineage>
</organism>
<reference evidence="1" key="1">
    <citation type="submission" date="2015-04" db="UniProtKB">
        <authorList>
            <consortium name="EnsemblPlants"/>
        </authorList>
    </citation>
    <scope>IDENTIFICATION</scope>
</reference>
<dbReference type="Gramene" id="OMERI10G13950.1">
    <property type="protein sequence ID" value="OMERI10G13950.1"/>
    <property type="gene ID" value="OMERI10G13950"/>
</dbReference>
<dbReference type="EnsemblPlants" id="OMERI10G13950.1">
    <property type="protein sequence ID" value="OMERI10G13950.1"/>
    <property type="gene ID" value="OMERI10G13950"/>
</dbReference>
<evidence type="ECO:0000313" key="2">
    <source>
        <dbReference type="Proteomes" id="UP000008021"/>
    </source>
</evidence>
<keyword evidence="2" id="KW-1185">Reference proteome</keyword>
<name>A0A0E0F0J7_9ORYZ</name>
<accession>A0A0E0F0J7</accession>
<sequence>MPDNDAWRQAEEQTRRLAWDPQLVPVLVDTKQRWSWWFIRSWPSPSRSSRPSMYGEGAQQLVVQLSVF</sequence>
<dbReference type="Proteomes" id="UP000008021">
    <property type="component" value="Chromosome 10"/>
</dbReference>
<evidence type="ECO:0000313" key="1">
    <source>
        <dbReference type="EnsemblPlants" id="OMERI10G13950.1"/>
    </source>
</evidence>
<dbReference type="HOGENOM" id="CLU_2798253_0_0_1"/>